<sequence>MERQSQTRKGLLSNGSRSPKAYHLALGTHDSITKRTNGVEEAPQRIKNQRIEAKADPSLPSLPSISSLLFYANDEVEREHPICDNYLSTVHEPCFPRLHIGSTNREYMTSNTSNRIRRANSSEEITFTFSCVASAPEFYDDEEEESEIQEYKQAARELDIHLCSSMTNNPFNPRTIIPKDRTCVSEFPTASQPWSHHHHSAPSTSLSTTQPLDRYVCSQCTKTFSRPSSLRIHSHSHTGEKPFVCSHNGCGKAFSVRSNMKRHERGCHAT</sequence>
<keyword evidence="5" id="KW-0862">Zinc</keyword>
<dbReference type="GO" id="GO:0005634">
    <property type="term" value="C:nucleus"/>
    <property type="evidence" value="ECO:0007669"/>
    <property type="project" value="UniProtKB-SubCell"/>
</dbReference>
<evidence type="ECO:0000313" key="13">
    <source>
        <dbReference type="Proteomes" id="UP001365542"/>
    </source>
</evidence>
<dbReference type="PANTHER" id="PTHR16515:SF58">
    <property type="entry name" value="ZINC FINGER PROTEIN 22"/>
    <property type="match status" value="1"/>
</dbReference>
<dbReference type="Proteomes" id="UP001365542">
    <property type="component" value="Unassembled WGS sequence"/>
</dbReference>
<evidence type="ECO:0000256" key="1">
    <source>
        <dbReference type="ARBA" id="ARBA00004123"/>
    </source>
</evidence>
<dbReference type="SMART" id="SM00355">
    <property type="entry name" value="ZnF_C2H2"/>
    <property type="match status" value="2"/>
</dbReference>
<feature type="domain" description="C2H2-type" evidence="11">
    <location>
        <begin position="215"/>
        <end position="242"/>
    </location>
</feature>
<evidence type="ECO:0000256" key="5">
    <source>
        <dbReference type="ARBA" id="ARBA00022833"/>
    </source>
</evidence>
<evidence type="ECO:0000256" key="8">
    <source>
        <dbReference type="ARBA" id="ARBA00023242"/>
    </source>
</evidence>
<dbReference type="PANTHER" id="PTHR16515">
    <property type="entry name" value="PR DOMAIN ZINC FINGER PROTEIN"/>
    <property type="match status" value="1"/>
</dbReference>
<feature type="region of interest" description="Disordered" evidence="10">
    <location>
        <begin position="1"/>
        <end position="20"/>
    </location>
</feature>
<dbReference type="InterPro" id="IPR013087">
    <property type="entry name" value="Znf_C2H2_type"/>
</dbReference>
<dbReference type="FunFam" id="3.30.160.60:FF:000176">
    <property type="entry name" value="zinc finger protein 70"/>
    <property type="match status" value="1"/>
</dbReference>
<evidence type="ECO:0000256" key="10">
    <source>
        <dbReference type="SAM" id="MobiDB-lite"/>
    </source>
</evidence>
<dbReference type="PROSITE" id="PS00028">
    <property type="entry name" value="ZINC_FINGER_C2H2_1"/>
    <property type="match status" value="2"/>
</dbReference>
<dbReference type="PROSITE" id="PS50157">
    <property type="entry name" value="ZINC_FINGER_C2H2_2"/>
    <property type="match status" value="2"/>
</dbReference>
<evidence type="ECO:0000256" key="9">
    <source>
        <dbReference type="PROSITE-ProRule" id="PRU00042"/>
    </source>
</evidence>
<comment type="subcellular location">
    <subcellularLocation>
        <location evidence="1">Nucleus</location>
    </subcellularLocation>
</comment>
<dbReference type="GO" id="GO:0010468">
    <property type="term" value="P:regulation of gene expression"/>
    <property type="evidence" value="ECO:0007669"/>
    <property type="project" value="TreeGrafter"/>
</dbReference>
<dbReference type="AlphaFoldDB" id="A0AAV9X2L5"/>
<keyword evidence="2" id="KW-0479">Metal-binding</keyword>
<evidence type="ECO:0000256" key="6">
    <source>
        <dbReference type="ARBA" id="ARBA00023015"/>
    </source>
</evidence>
<evidence type="ECO:0000256" key="3">
    <source>
        <dbReference type="ARBA" id="ARBA00022737"/>
    </source>
</evidence>
<evidence type="ECO:0000256" key="4">
    <source>
        <dbReference type="ARBA" id="ARBA00022771"/>
    </source>
</evidence>
<keyword evidence="13" id="KW-1185">Reference proteome</keyword>
<dbReference type="SUPFAM" id="SSF57667">
    <property type="entry name" value="beta-beta-alpha zinc fingers"/>
    <property type="match status" value="1"/>
</dbReference>
<dbReference type="EMBL" id="JAVHJO010000011">
    <property type="protein sequence ID" value="KAK6533241.1"/>
    <property type="molecule type" value="Genomic_DNA"/>
</dbReference>
<dbReference type="InterPro" id="IPR050331">
    <property type="entry name" value="Zinc_finger"/>
</dbReference>
<name>A0AAV9X2L5_9PEZI</name>
<accession>A0AAV9X2L5</accession>
<dbReference type="InterPro" id="IPR036236">
    <property type="entry name" value="Znf_C2H2_sf"/>
</dbReference>
<protein>
    <recommendedName>
        <fullName evidence="11">C2H2-type domain-containing protein</fullName>
    </recommendedName>
</protein>
<keyword evidence="3" id="KW-0677">Repeat</keyword>
<evidence type="ECO:0000256" key="7">
    <source>
        <dbReference type="ARBA" id="ARBA00023163"/>
    </source>
</evidence>
<keyword evidence="6" id="KW-0805">Transcription regulation</keyword>
<dbReference type="Pfam" id="PF00096">
    <property type="entry name" value="zf-C2H2"/>
    <property type="match status" value="2"/>
</dbReference>
<evidence type="ECO:0000313" key="12">
    <source>
        <dbReference type="EMBL" id="KAK6533241.1"/>
    </source>
</evidence>
<keyword evidence="7" id="KW-0804">Transcription</keyword>
<feature type="domain" description="C2H2-type" evidence="11">
    <location>
        <begin position="243"/>
        <end position="270"/>
    </location>
</feature>
<keyword evidence="4 9" id="KW-0863">Zinc-finger</keyword>
<gene>
    <name evidence="12" type="ORF">TWF694_002197</name>
</gene>
<evidence type="ECO:0000259" key="11">
    <source>
        <dbReference type="PROSITE" id="PS50157"/>
    </source>
</evidence>
<keyword evidence="8" id="KW-0539">Nucleus</keyword>
<dbReference type="Gene3D" id="3.30.160.60">
    <property type="entry name" value="Classic Zinc Finger"/>
    <property type="match status" value="2"/>
</dbReference>
<proteinExistence type="predicted"/>
<dbReference type="GO" id="GO:0008270">
    <property type="term" value="F:zinc ion binding"/>
    <property type="evidence" value="ECO:0007669"/>
    <property type="project" value="UniProtKB-KW"/>
</dbReference>
<comment type="caution">
    <text evidence="12">The sequence shown here is derived from an EMBL/GenBank/DDBJ whole genome shotgun (WGS) entry which is preliminary data.</text>
</comment>
<organism evidence="12 13">
    <name type="scientific">Orbilia ellipsospora</name>
    <dbReference type="NCBI Taxonomy" id="2528407"/>
    <lineage>
        <taxon>Eukaryota</taxon>
        <taxon>Fungi</taxon>
        <taxon>Dikarya</taxon>
        <taxon>Ascomycota</taxon>
        <taxon>Pezizomycotina</taxon>
        <taxon>Orbiliomycetes</taxon>
        <taxon>Orbiliales</taxon>
        <taxon>Orbiliaceae</taxon>
        <taxon>Orbilia</taxon>
    </lineage>
</organism>
<dbReference type="FunFam" id="3.30.160.60:FF:000060">
    <property type="entry name" value="zinc finger protein 436"/>
    <property type="match status" value="1"/>
</dbReference>
<evidence type="ECO:0000256" key="2">
    <source>
        <dbReference type="ARBA" id="ARBA00022723"/>
    </source>
</evidence>
<reference evidence="12 13" key="1">
    <citation type="submission" date="2019-10" db="EMBL/GenBank/DDBJ databases">
        <authorList>
            <person name="Palmer J.M."/>
        </authorList>
    </citation>
    <scope>NUCLEOTIDE SEQUENCE [LARGE SCALE GENOMIC DNA]</scope>
    <source>
        <strain evidence="12 13">TWF694</strain>
    </source>
</reference>